<dbReference type="CDD" id="cd07325">
    <property type="entry name" value="M48_Ste24p_like"/>
    <property type="match status" value="1"/>
</dbReference>
<evidence type="ECO:0000313" key="13">
    <source>
        <dbReference type="Proteomes" id="UP000712673"/>
    </source>
</evidence>
<organism evidence="12 13">
    <name type="scientific">Tectimicrobiota bacterium</name>
    <dbReference type="NCBI Taxonomy" id="2528274"/>
    <lineage>
        <taxon>Bacteria</taxon>
        <taxon>Pseudomonadati</taxon>
        <taxon>Nitrospinota/Tectimicrobiota group</taxon>
        <taxon>Candidatus Tectimicrobiota</taxon>
    </lineage>
</organism>
<evidence type="ECO:0000256" key="10">
    <source>
        <dbReference type="RuleBase" id="RU003983"/>
    </source>
</evidence>
<keyword evidence="6 10" id="KW-0862">Zinc</keyword>
<keyword evidence="5 10" id="KW-0378">Hydrolase</keyword>
<sequence length="284" mass="32152">MSETRKRRLRTFPHLHARDFQHPHDVAATEALQTVPGLDKVIAKIMEYGLERVFYLENIASSVRVTSHMFPRLHRSLGWGCQILDLPEPELYVTLDPVPNAYTYGHTRPFVVLTSGLVDMLDDEECFFVIAHELGHIKADHVLYTIMARNVSTLMTIIGQATLGLGSLLGQGLVVALHDWYRKAELTSDRAGLLCVQALDPCVGTFMKLAGGASRLYAEMDRDAFLQQIRAYDDADELLLNKAYKGMLTLYRSHPFPILRARELDTWYRDGYRRLMGPAGFVEA</sequence>
<keyword evidence="2 10" id="KW-0645">Protease</keyword>
<evidence type="ECO:0000256" key="7">
    <source>
        <dbReference type="ARBA" id="ARBA00022989"/>
    </source>
</evidence>
<keyword evidence="3" id="KW-0812">Transmembrane</keyword>
<keyword evidence="4" id="KW-0479">Metal-binding</keyword>
<dbReference type="Pfam" id="PF01435">
    <property type="entry name" value="Peptidase_M48"/>
    <property type="match status" value="1"/>
</dbReference>
<dbReference type="Proteomes" id="UP000712673">
    <property type="component" value="Unassembled WGS sequence"/>
</dbReference>
<accession>A0A937W057</accession>
<dbReference type="AlphaFoldDB" id="A0A937W057"/>
<comment type="similarity">
    <text evidence="10">Belongs to the peptidase M48 family.</text>
</comment>
<evidence type="ECO:0000256" key="3">
    <source>
        <dbReference type="ARBA" id="ARBA00022692"/>
    </source>
</evidence>
<name>A0A937W057_UNCTE</name>
<evidence type="ECO:0000256" key="2">
    <source>
        <dbReference type="ARBA" id="ARBA00022670"/>
    </source>
</evidence>
<keyword evidence="9" id="KW-0472">Membrane</keyword>
<dbReference type="GO" id="GO:0006508">
    <property type="term" value="P:proteolysis"/>
    <property type="evidence" value="ECO:0007669"/>
    <property type="project" value="UniProtKB-KW"/>
</dbReference>
<feature type="domain" description="Peptidase M48" evidence="11">
    <location>
        <begin position="85"/>
        <end position="267"/>
    </location>
</feature>
<dbReference type="InterPro" id="IPR050083">
    <property type="entry name" value="HtpX_protease"/>
</dbReference>
<dbReference type="GO" id="GO:0046872">
    <property type="term" value="F:metal ion binding"/>
    <property type="evidence" value="ECO:0007669"/>
    <property type="project" value="UniProtKB-KW"/>
</dbReference>
<proteinExistence type="inferred from homology"/>
<evidence type="ECO:0000256" key="5">
    <source>
        <dbReference type="ARBA" id="ARBA00022801"/>
    </source>
</evidence>
<dbReference type="Gene3D" id="3.30.2010.10">
    <property type="entry name" value="Metalloproteases ('zincins'), catalytic domain"/>
    <property type="match status" value="1"/>
</dbReference>
<protein>
    <submittedName>
        <fullName evidence="12">M48 family metallopeptidase</fullName>
    </submittedName>
</protein>
<evidence type="ECO:0000313" key="12">
    <source>
        <dbReference type="EMBL" id="MBM3224331.1"/>
    </source>
</evidence>
<dbReference type="EMBL" id="VGLS01000300">
    <property type="protein sequence ID" value="MBM3224331.1"/>
    <property type="molecule type" value="Genomic_DNA"/>
</dbReference>
<evidence type="ECO:0000259" key="11">
    <source>
        <dbReference type="Pfam" id="PF01435"/>
    </source>
</evidence>
<dbReference type="PANTHER" id="PTHR43221">
    <property type="entry name" value="PROTEASE HTPX"/>
    <property type="match status" value="1"/>
</dbReference>
<comment type="caution">
    <text evidence="12">The sequence shown here is derived from an EMBL/GenBank/DDBJ whole genome shotgun (WGS) entry which is preliminary data.</text>
</comment>
<dbReference type="PANTHER" id="PTHR43221:SF3">
    <property type="entry name" value="SLL1280 PROTEIN"/>
    <property type="match status" value="1"/>
</dbReference>
<dbReference type="InterPro" id="IPR001915">
    <property type="entry name" value="Peptidase_M48"/>
</dbReference>
<dbReference type="GO" id="GO:0004222">
    <property type="term" value="F:metalloendopeptidase activity"/>
    <property type="evidence" value="ECO:0007669"/>
    <property type="project" value="InterPro"/>
</dbReference>
<evidence type="ECO:0000256" key="9">
    <source>
        <dbReference type="ARBA" id="ARBA00023136"/>
    </source>
</evidence>
<evidence type="ECO:0000256" key="6">
    <source>
        <dbReference type="ARBA" id="ARBA00022833"/>
    </source>
</evidence>
<evidence type="ECO:0000256" key="4">
    <source>
        <dbReference type="ARBA" id="ARBA00022723"/>
    </source>
</evidence>
<gene>
    <name evidence="12" type="ORF">FJZ47_11070</name>
</gene>
<keyword evidence="1" id="KW-1003">Cell membrane</keyword>
<keyword evidence="7" id="KW-1133">Transmembrane helix</keyword>
<evidence type="ECO:0000256" key="1">
    <source>
        <dbReference type="ARBA" id="ARBA00022475"/>
    </source>
</evidence>
<keyword evidence="8 10" id="KW-0482">Metalloprotease</keyword>
<comment type="cofactor">
    <cofactor evidence="10">
        <name>Zn(2+)</name>
        <dbReference type="ChEBI" id="CHEBI:29105"/>
    </cofactor>
    <text evidence="10">Binds 1 zinc ion per subunit.</text>
</comment>
<reference evidence="12" key="1">
    <citation type="submission" date="2019-03" db="EMBL/GenBank/DDBJ databases">
        <title>Lake Tanganyika Metagenome-Assembled Genomes (MAGs).</title>
        <authorList>
            <person name="Tran P."/>
        </authorList>
    </citation>
    <scope>NUCLEOTIDE SEQUENCE</scope>
    <source>
        <strain evidence="12">K_DeepCast_65m_m2_066</strain>
    </source>
</reference>
<evidence type="ECO:0000256" key="8">
    <source>
        <dbReference type="ARBA" id="ARBA00023049"/>
    </source>
</evidence>